<name>A0ABD0Y5W4_9HEMI</name>
<evidence type="ECO:0000256" key="18">
    <source>
        <dbReference type="SAM" id="Phobius"/>
    </source>
</evidence>
<keyword evidence="8" id="KW-0256">Endoplasmic reticulum</keyword>
<evidence type="ECO:0000256" key="1">
    <source>
        <dbReference type="ARBA" id="ARBA00004240"/>
    </source>
</evidence>
<keyword evidence="20" id="KW-1185">Reference proteome</keyword>
<evidence type="ECO:0000256" key="5">
    <source>
        <dbReference type="ARBA" id="ARBA00022676"/>
    </source>
</evidence>
<protein>
    <recommendedName>
        <fullName evidence="15">UDP-GalNAc:beta-1,3-N-acetylgalactosaminyltransferase 2</fullName>
        <ecNumber evidence="14">2.4.1.313</ecNumber>
    </recommendedName>
    <alternativeName>
        <fullName evidence="16">Beta-1,3-N-acetylgalactosaminyltransferase II</fullName>
    </alternativeName>
</protein>
<comment type="subcellular location">
    <subcellularLocation>
        <location evidence="1">Endoplasmic reticulum</location>
    </subcellularLocation>
    <subcellularLocation>
        <location evidence="2">Golgi apparatus membrane</location>
        <topology evidence="2">Single-pass type II membrane protein</topology>
    </subcellularLocation>
</comment>
<evidence type="ECO:0000256" key="16">
    <source>
        <dbReference type="ARBA" id="ARBA00042712"/>
    </source>
</evidence>
<feature type="transmembrane region" description="Helical" evidence="18">
    <location>
        <begin position="20"/>
        <end position="38"/>
    </location>
</feature>
<reference evidence="19 20" key="1">
    <citation type="submission" date="2024-07" db="EMBL/GenBank/DDBJ databases">
        <title>Chromosome-level genome assembly of the water stick insect Ranatra chinensis (Heteroptera: Nepidae).</title>
        <authorList>
            <person name="Liu X."/>
        </authorList>
    </citation>
    <scope>NUCLEOTIDE SEQUENCE [LARGE SCALE GENOMIC DNA]</scope>
    <source>
        <strain evidence="19">Cailab_2021Rc</strain>
        <tissue evidence="19">Muscle</tissue>
    </source>
</reference>
<dbReference type="Proteomes" id="UP001558652">
    <property type="component" value="Unassembled WGS sequence"/>
</dbReference>
<evidence type="ECO:0000256" key="7">
    <source>
        <dbReference type="ARBA" id="ARBA00022692"/>
    </source>
</evidence>
<evidence type="ECO:0000256" key="10">
    <source>
        <dbReference type="ARBA" id="ARBA00022989"/>
    </source>
</evidence>
<dbReference type="GO" id="GO:0016757">
    <property type="term" value="F:glycosyltransferase activity"/>
    <property type="evidence" value="ECO:0007669"/>
    <property type="project" value="UniProtKB-KW"/>
</dbReference>
<comment type="pathway">
    <text evidence="3">Protein modification; protein glycosylation.</text>
</comment>
<dbReference type="GO" id="GO:0005783">
    <property type="term" value="C:endoplasmic reticulum"/>
    <property type="evidence" value="ECO:0007669"/>
    <property type="project" value="UniProtKB-SubCell"/>
</dbReference>
<dbReference type="EMBL" id="JBFDAA010000014">
    <property type="protein sequence ID" value="KAL1122409.1"/>
    <property type="molecule type" value="Genomic_DNA"/>
</dbReference>
<evidence type="ECO:0000256" key="13">
    <source>
        <dbReference type="ARBA" id="ARBA00023180"/>
    </source>
</evidence>
<sequence length="557" mass="61590">MPVESRSRVNLCTVEGPMDGGPICLLLASFFVILAFYLSGYRSTVHLSSDITVLVGVVSSRDHFVQRDAVRRTWATLGSGGLAPVRFLVGKLQCPIPPQDRNTPEGCSMHLPELYQLPQGTNEKTLFNTAAVENVSTGEGEAAVGFSIKVMRGSPVVRRLGVVNGALSIKGGRVRAYLADSRGGRVLATASFIHDPSLPDSEFLWKAVSSPVVLETGFEGEVVGVNLTRGTNFSPSSHEVVTPAVAVLEDLRPDGTWVPRVLTSHYRPLTALSYTLSDVDNVRGFLDGRHLRLDNWVKESQATEAQLKDEISTHGDIVLLDVVDVYSNICRKIHQFFNWASSKTRDWHYLLKTDDDVFVDLKRVVGALTEGTQSQPQQWNVWSCFKEGVRVPSGSGRRVLQDVPQVVADCHGSLFQAWWATWHESPPMVDTRCCKWRDWLPGGVYPAFPSGGGYVLSRKAVHLLAGTRTHLDRGEDVRLGLLLPPLSRPRSPDLPQYCQWTCSTEDKTPIGNPPPCNVQELSTQQMFQVEIFGTLSDNIHKRESAENCGQRVVHERV</sequence>
<evidence type="ECO:0000256" key="2">
    <source>
        <dbReference type="ARBA" id="ARBA00004323"/>
    </source>
</evidence>
<accession>A0ABD0Y5W4</accession>
<keyword evidence="12 18" id="KW-0472">Membrane</keyword>
<evidence type="ECO:0000256" key="15">
    <source>
        <dbReference type="ARBA" id="ARBA00040432"/>
    </source>
</evidence>
<dbReference type="PANTHER" id="PTHR11214">
    <property type="entry name" value="BETA-1,3-N-ACETYLGLUCOSAMINYLTRANSFERASE"/>
    <property type="match status" value="1"/>
</dbReference>
<keyword evidence="13" id="KW-0325">Glycoprotein</keyword>
<evidence type="ECO:0000256" key="14">
    <source>
        <dbReference type="ARBA" id="ARBA00039104"/>
    </source>
</evidence>
<evidence type="ECO:0000256" key="4">
    <source>
        <dbReference type="ARBA" id="ARBA00008661"/>
    </source>
</evidence>
<dbReference type="PANTHER" id="PTHR11214:SF219">
    <property type="entry name" value="UDP-GALNAC:BETA-1,3-N-ACETYLGALACTOSAMINYLTRANSFERASE 2"/>
    <property type="match status" value="1"/>
</dbReference>
<keyword evidence="7 18" id="KW-0812">Transmembrane</keyword>
<dbReference type="GO" id="GO:0000139">
    <property type="term" value="C:Golgi membrane"/>
    <property type="evidence" value="ECO:0007669"/>
    <property type="project" value="UniProtKB-SubCell"/>
</dbReference>
<evidence type="ECO:0000256" key="11">
    <source>
        <dbReference type="ARBA" id="ARBA00023034"/>
    </source>
</evidence>
<evidence type="ECO:0000256" key="8">
    <source>
        <dbReference type="ARBA" id="ARBA00022824"/>
    </source>
</evidence>
<organism evidence="19 20">
    <name type="scientific">Ranatra chinensis</name>
    <dbReference type="NCBI Taxonomy" id="642074"/>
    <lineage>
        <taxon>Eukaryota</taxon>
        <taxon>Metazoa</taxon>
        <taxon>Ecdysozoa</taxon>
        <taxon>Arthropoda</taxon>
        <taxon>Hexapoda</taxon>
        <taxon>Insecta</taxon>
        <taxon>Pterygota</taxon>
        <taxon>Neoptera</taxon>
        <taxon>Paraneoptera</taxon>
        <taxon>Hemiptera</taxon>
        <taxon>Heteroptera</taxon>
        <taxon>Panheteroptera</taxon>
        <taxon>Nepomorpha</taxon>
        <taxon>Nepidae</taxon>
        <taxon>Ranatrinae</taxon>
        <taxon>Ranatra</taxon>
    </lineage>
</organism>
<dbReference type="AlphaFoldDB" id="A0ABD0Y5W4"/>
<evidence type="ECO:0000256" key="9">
    <source>
        <dbReference type="ARBA" id="ARBA00022968"/>
    </source>
</evidence>
<evidence type="ECO:0000256" key="6">
    <source>
        <dbReference type="ARBA" id="ARBA00022679"/>
    </source>
</evidence>
<comment type="caution">
    <text evidence="19">The sequence shown here is derived from an EMBL/GenBank/DDBJ whole genome shotgun (WGS) entry which is preliminary data.</text>
</comment>
<comment type="similarity">
    <text evidence="4">Belongs to the glycosyltransferase 31 family.</text>
</comment>
<dbReference type="Gene3D" id="3.90.550.50">
    <property type="match status" value="1"/>
</dbReference>
<keyword evidence="6" id="KW-0808">Transferase</keyword>
<keyword evidence="5" id="KW-0328">Glycosyltransferase</keyword>
<keyword evidence="11" id="KW-0333">Golgi apparatus</keyword>
<comment type="catalytic activity">
    <reaction evidence="17">
        <text>3-O-(N-acetyl-beta-D-glucosaminyl-(1-&gt;4)-alpha-D-mannosyl)-L-threonyl-[protein] + UDP-N-acetyl-alpha-D-galactosamine = 3-O-[beta-D-GalNAc-(1-&gt;3)-beta-D-GlcNAc-(1-&gt;4)-alpha-D-Man]-L-Thr-[protein] + UDP + H(+)</text>
        <dbReference type="Rhea" id="RHEA:37667"/>
        <dbReference type="Rhea" id="RHEA-COMP:13308"/>
        <dbReference type="Rhea" id="RHEA-COMP:13618"/>
        <dbReference type="ChEBI" id="CHEBI:15378"/>
        <dbReference type="ChEBI" id="CHEBI:58223"/>
        <dbReference type="ChEBI" id="CHEBI:67138"/>
        <dbReference type="ChEBI" id="CHEBI:136709"/>
        <dbReference type="ChEBI" id="CHEBI:137540"/>
        <dbReference type="EC" id="2.4.1.313"/>
    </reaction>
</comment>
<proteinExistence type="inferred from homology"/>
<evidence type="ECO:0000256" key="12">
    <source>
        <dbReference type="ARBA" id="ARBA00023136"/>
    </source>
</evidence>
<dbReference type="Pfam" id="PF01762">
    <property type="entry name" value="Galactosyl_T"/>
    <property type="match status" value="1"/>
</dbReference>
<keyword evidence="9" id="KW-0735">Signal-anchor</keyword>
<dbReference type="InterPro" id="IPR002659">
    <property type="entry name" value="Glyco_trans_31"/>
</dbReference>
<evidence type="ECO:0000313" key="19">
    <source>
        <dbReference type="EMBL" id="KAL1122409.1"/>
    </source>
</evidence>
<keyword evidence="10 18" id="KW-1133">Transmembrane helix</keyword>
<evidence type="ECO:0000256" key="17">
    <source>
        <dbReference type="ARBA" id="ARBA00047667"/>
    </source>
</evidence>
<dbReference type="EC" id="2.4.1.313" evidence="14"/>
<evidence type="ECO:0000256" key="3">
    <source>
        <dbReference type="ARBA" id="ARBA00004922"/>
    </source>
</evidence>
<gene>
    <name evidence="19" type="ORF">AAG570_003813</name>
</gene>
<evidence type="ECO:0000313" key="20">
    <source>
        <dbReference type="Proteomes" id="UP001558652"/>
    </source>
</evidence>